<evidence type="ECO:0000313" key="3">
    <source>
        <dbReference type="EMBL" id="WWC64404.1"/>
    </source>
</evidence>
<keyword evidence="1" id="KW-0812">Transmembrane</keyword>
<dbReference type="Proteomes" id="UP000078595">
    <property type="component" value="Chromosome 9"/>
</dbReference>
<evidence type="ECO:0000313" key="4">
    <source>
        <dbReference type="Proteomes" id="UP000078595"/>
    </source>
</evidence>
<evidence type="ECO:0000256" key="1">
    <source>
        <dbReference type="SAM" id="Phobius"/>
    </source>
</evidence>
<evidence type="ECO:0008006" key="5">
    <source>
        <dbReference type="Google" id="ProtNLM"/>
    </source>
</evidence>
<reference evidence="3" key="3">
    <citation type="submission" date="2024-02" db="EMBL/GenBank/DDBJ databases">
        <title>Comparative genomics of Cryptococcus and Kwoniella reveals pathogenesis evolution and contrasting modes of karyotype evolution via chromosome fusion or intercentromeric recombination.</title>
        <authorList>
            <person name="Coelho M.A."/>
            <person name="David-Palma M."/>
            <person name="Shea T."/>
            <person name="Bowers K."/>
            <person name="McGinley-Smith S."/>
            <person name="Mohammad A.W."/>
            <person name="Gnirke A."/>
            <person name="Yurkov A.M."/>
            <person name="Nowrousian M."/>
            <person name="Sun S."/>
            <person name="Cuomo C.A."/>
            <person name="Heitman J."/>
        </authorList>
    </citation>
    <scope>NUCLEOTIDE SEQUENCE</scope>
    <source>
        <strain evidence="3">CBS 10117</strain>
    </source>
</reference>
<keyword evidence="4" id="KW-1185">Reference proteome</keyword>
<keyword evidence="1" id="KW-0472">Membrane</keyword>
<gene>
    <name evidence="2" type="ORF">I303_06415</name>
    <name evidence="3" type="ORF">I303_107014</name>
</gene>
<dbReference type="VEuPathDB" id="FungiDB:I303_06415"/>
<protein>
    <recommendedName>
        <fullName evidence="5">PARP-type domain-containing protein</fullName>
    </recommendedName>
</protein>
<accession>A0A1A5ZYI5</accession>
<dbReference type="KEGG" id="kdj:28970114"/>
<dbReference type="AlphaFoldDB" id="A0A1A5ZYI5"/>
<keyword evidence="1" id="KW-1133">Transmembrane helix</keyword>
<organism evidence="2">
    <name type="scientific">Kwoniella dejecticola CBS 10117</name>
    <dbReference type="NCBI Taxonomy" id="1296121"/>
    <lineage>
        <taxon>Eukaryota</taxon>
        <taxon>Fungi</taxon>
        <taxon>Dikarya</taxon>
        <taxon>Basidiomycota</taxon>
        <taxon>Agaricomycotina</taxon>
        <taxon>Tremellomycetes</taxon>
        <taxon>Tremellales</taxon>
        <taxon>Cryptococcaceae</taxon>
        <taxon>Kwoniella</taxon>
    </lineage>
</organism>
<proteinExistence type="predicted"/>
<feature type="transmembrane region" description="Helical" evidence="1">
    <location>
        <begin position="20"/>
        <end position="40"/>
    </location>
</feature>
<dbReference type="RefSeq" id="XP_018260700.1">
    <property type="nucleotide sequence ID" value="XM_018409697.1"/>
</dbReference>
<dbReference type="EMBL" id="KI894034">
    <property type="protein sequence ID" value="OBR82858.1"/>
    <property type="molecule type" value="Genomic_DNA"/>
</dbReference>
<sequence length="107" mass="12418">MSSQSNDNATADDALKARIMIAAIATGIVALLAFIVLYTFHLVDKRNLRKGLGLFNPKCKYCKTPFRPGVKVDELEEQVYKSWWFRMRSSDWYHPKCYDEKFKHGQV</sequence>
<dbReference type="EMBL" id="CP144538">
    <property type="protein sequence ID" value="WWC64404.1"/>
    <property type="molecule type" value="Genomic_DNA"/>
</dbReference>
<evidence type="ECO:0000313" key="2">
    <source>
        <dbReference type="EMBL" id="OBR82858.1"/>
    </source>
</evidence>
<name>A0A1A5ZYI5_9TREE</name>
<dbReference type="GeneID" id="28970114"/>
<reference evidence="3" key="2">
    <citation type="submission" date="2013-07" db="EMBL/GenBank/DDBJ databases">
        <authorList>
            <consortium name="The Broad Institute Genome Sequencing Platform"/>
            <person name="Cuomo C."/>
            <person name="Litvintseva A."/>
            <person name="Chen Y."/>
            <person name="Heitman J."/>
            <person name="Sun S."/>
            <person name="Springer D."/>
            <person name="Dromer F."/>
            <person name="Young S.K."/>
            <person name="Zeng Q."/>
            <person name="Gargeya S."/>
            <person name="Fitzgerald M."/>
            <person name="Abouelleil A."/>
            <person name="Alvarado L."/>
            <person name="Berlin A.M."/>
            <person name="Chapman S.B."/>
            <person name="Dewar J."/>
            <person name="Goldberg J."/>
            <person name="Griggs A."/>
            <person name="Gujja S."/>
            <person name="Hansen M."/>
            <person name="Howarth C."/>
            <person name="Imamovic A."/>
            <person name="Larimer J."/>
            <person name="McCowan C."/>
            <person name="Murphy C."/>
            <person name="Pearson M."/>
            <person name="Priest M."/>
            <person name="Roberts A."/>
            <person name="Saif S."/>
            <person name="Shea T."/>
            <person name="Sykes S."/>
            <person name="Wortman J."/>
            <person name="Nusbaum C."/>
            <person name="Birren B."/>
        </authorList>
    </citation>
    <scope>NUCLEOTIDE SEQUENCE</scope>
    <source>
        <strain evidence="3">CBS 10117</strain>
    </source>
</reference>
<reference evidence="2" key="1">
    <citation type="submission" date="2013-07" db="EMBL/GenBank/DDBJ databases">
        <title>The Genome Sequence of Cryptococcus dejecticola CBS10117.</title>
        <authorList>
            <consortium name="The Broad Institute Genome Sequencing Platform"/>
            <person name="Cuomo C."/>
            <person name="Litvintseva A."/>
            <person name="Chen Y."/>
            <person name="Heitman J."/>
            <person name="Sun S."/>
            <person name="Springer D."/>
            <person name="Dromer F."/>
            <person name="Young S.K."/>
            <person name="Zeng Q."/>
            <person name="Gargeya S."/>
            <person name="Fitzgerald M."/>
            <person name="Abouelleil A."/>
            <person name="Alvarado L."/>
            <person name="Berlin A.M."/>
            <person name="Chapman S.B."/>
            <person name="Dewar J."/>
            <person name="Goldberg J."/>
            <person name="Griggs A."/>
            <person name="Gujja S."/>
            <person name="Hansen M."/>
            <person name="Howarth C."/>
            <person name="Imamovic A."/>
            <person name="Larimer J."/>
            <person name="McCowan C."/>
            <person name="Murphy C."/>
            <person name="Pearson M."/>
            <person name="Priest M."/>
            <person name="Roberts A."/>
            <person name="Saif S."/>
            <person name="Shea T."/>
            <person name="Sykes S."/>
            <person name="Wortman J."/>
            <person name="Nusbaum C."/>
            <person name="Birren B."/>
        </authorList>
    </citation>
    <scope>NUCLEOTIDE SEQUENCE [LARGE SCALE GENOMIC DNA]</scope>
    <source>
        <strain evidence="2">CBS 10117</strain>
    </source>
</reference>